<keyword evidence="4" id="KW-1185">Reference proteome</keyword>
<gene>
    <name evidence="3" type="ORF">RchiOBHm_Chr2g0165721</name>
</gene>
<dbReference type="STRING" id="74649.A0A2P6S3W8"/>
<comment type="caution">
    <text evidence="3">The sequence shown here is derived from an EMBL/GenBank/DDBJ whole genome shotgun (WGS) entry which is preliminary data.</text>
</comment>
<keyword evidence="2 3" id="KW-0012">Acyltransferase</keyword>
<protein>
    <submittedName>
        <fullName evidence="3">Putative isoflavone-7-O-beta-glucoside 6''-O-malonyltransferase</fullName>
        <ecNumber evidence="3">2.3.1.115</ecNumber>
    </submittedName>
</protein>
<keyword evidence="1 3" id="KW-0808">Transferase</keyword>
<reference evidence="3 4" key="1">
    <citation type="journal article" date="2018" name="Nat. Genet.">
        <title>The Rosa genome provides new insights in the design of modern roses.</title>
        <authorList>
            <person name="Bendahmane M."/>
        </authorList>
    </citation>
    <scope>NUCLEOTIDE SEQUENCE [LARGE SCALE GENOMIC DNA]</scope>
    <source>
        <strain evidence="4">cv. Old Blush</strain>
    </source>
</reference>
<dbReference type="InterPro" id="IPR023213">
    <property type="entry name" value="CAT-like_dom_sf"/>
</dbReference>
<dbReference type="Gene3D" id="3.30.559.10">
    <property type="entry name" value="Chloramphenicol acetyltransferase-like domain"/>
    <property type="match status" value="1"/>
</dbReference>
<dbReference type="AlphaFoldDB" id="A0A2P6S3W8"/>
<dbReference type="EC" id="2.3.1.115" evidence="3"/>
<dbReference type="InterPro" id="IPR051504">
    <property type="entry name" value="Plant_metabolite_acyltrans"/>
</dbReference>
<dbReference type="Pfam" id="PF02458">
    <property type="entry name" value="Transferase"/>
    <property type="match status" value="1"/>
</dbReference>
<evidence type="ECO:0000256" key="2">
    <source>
        <dbReference type="ARBA" id="ARBA00023315"/>
    </source>
</evidence>
<name>A0A2P6S3W8_ROSCH</name>
<dbReference type="OMA" id="CEMIVFL"/>
<evidence type="ECO:0000313" key="4">
    <source>
        <dbReference type="Proteomes" id="UP000238479"/>
    </source>
</evidence>
<evidence type="ECO:0000256" key="1">
    <source>
        <dbReference type="ARBA" id="ARBA00022679"/>
    </source>
</evidence>
<accession>A0A2P6S3W8</accession>
<dbReference type="Proteomes" id="UP000238479">
    <property type="component" value="Chromosome 2"/>
</dbReference>
<dbReference type="EMBL" id="PDCK01000040">
    <property type="protein sequence ID" value="PRQ53365.1"/>
    <property type="molecule type" value="Genomic_DNA"/>
</dbReference>
<dbReference type="Gramene" id="PRQ53365">
    <property type="protein sequence ID" value="PRQ53365"/>
    <property type="gene ID" value="RchiOBHm_Chr2g0165721"/>
</dbReference>
<dbReference type="GO" id="GO:0047164">
    <property type="term" value="F:isoflavone-7-O-beta-glucoside 6''-O-malonyltransferase activity"/>
    <property type="evidence" value="ECO:0007669"/>
    <property type="project" value="UniProtKB-EC"/>
</dbReference>
<sequence length="152" mass="16519">MILGVDARSRLDPPVPETYFGNCVVGRVAVAETKGLIGEDGLVVAVKAITEALRSLDDGVFNGAELWEFIDFSLYDKVYSIAGSQRFEVYGTDYGWGRPKKIELVSIDKTDAVSLMDSKNGGGAIEVGLALKKPQMEAFASLFAKDRCTYLI</sequence>
<proteinExistence type="predicted"/>
<dbReference type="PANTHER" id="PTHR31625">
    <property type="match status" value="1"/>
</dbReference>
<evidence type="ECO:0000313" key="3">
    <source>
        <dbReference type="EMBL" id="PRQ53365.1"/>
    </source>
</evidence>
<organism evidence="3 4">
    <name type="scientific">Rosa chinensis</name>
    <name type="common">China rose</name>
    <dbReference type="NCBI Taxonomy" id="74649"/>
    <lineage>
        <taxon>Eukaryota</taxon>
        <taxon>Viridiplantae</taxon>
        <taxon>Streptophyta</taxon>
        <taxon>Embryophyta</taxon>
        <taxon>Tracheophyta</taxon>
        <taxon>Spermatophyta</taxon>
        <taxon>Magnoliopsida</taxon>
        <taxon>eudicotyledons</taxon>
        <taxon>Gunneridae</taxon>
        <taxon>Pentapetalae</taxon>
        <taxon>rosids</taxon>
        <taxon>fabids</taxon>
        <taxon>Rosales</taxon>
        <taxon>Rosaceae</taxon>
        <taxon>Rosoideae</taxon>
        <taxon>Rosoideae incertae sedis</taxon>
        <taxon>Rosa</taxon>
    </lineage>
</organism>
<dbReference type="OrthoDB" id="1862401at2759"/>